<organism evidence="2 3">
    <name type="scientific">Staphylococcus pseudoxylosus</name>
    <dbReference type="NCBI Taxonomy" id="2282419"/>
    <lineage>
        <taxon>Bacteria</taxon>
        <taxon>Bacillati</taxon>
        <taxon>Bacillota</taxon>
        <taxon>Bacilli</taxon>
        <taxon>Bacillales</taxon>
        <taxon>Staphylococcaceae</taxon>
        <taxon>Staphylococcus</taxon>
    </lineage>
</organism>
<dbReference type="InterPro" id="IPR031861">
    <property type="entry name" value="Caud_bapl16_1st"/>
</dbReference>
<dbReference type="AlphaFoldDB" id="A0AAQ0MDN0"/>
<accession>A0AAQ0MDN0</accession>
<dbReference type="Proteomes" id="UP000269505">
    <property type="component" value="Unassembled WGS sequence"/>
</dbReference>
<dbReference type="InterPro" id="IPR043075">
    <property type="entry name" value="Gp16_dom1_2"/>
</dbReference>
<evidence type="ECO:0000259" key="1">
    <source>
        <dbReference type="Pfam" id="PF16792"/>
    </source>
</evidence>
<feature type="non-terminal residue" evidence="2">
    <location>
        <position position="29"/>
    </location>
</feature>
<gene>
    <name evidence="2" type="ORF">D9V42_15015</name>
</gene>
<sequence length="29" mass="3513">MLEANVYDNFNPNYYNISDFRMPNGKKEK</sequence>
<evidence type="ECO:0000313" key="2">
    <source>
        <dbReference type="EMBL" id="RMI83719.1"/>
    </source>
</evidence>
<reference evidence="2 3" key="1">
    <citation type="submission" date="2018-10" db="EMBL/GenBank/DDBJ databases">
        <title>Staphylococcus pseudoxylosus sp. nov., isolated from bovine mastitis.</title>
        <authorList>
            <person name="Macfadyen A.C."/>
            <person name="Leroy S."/>
            <person name="Harrison E.M."/>
            <person name="Parkhill J."/>
            <person name="Holmes M.A."/>
            <person name="Paterson G.K."/>
        </authorList>
    </citation>
    <scope>NUCLEOTIDE SEQUENCE [LARGE SCALE GENOMIC DNA]</scope>
    <source>
        <strain evidence="2 3">S04009</strain>
    </source>
</reference>
<evidence type="ECO:0000313" key="3">
    <source>
        <dbReference type="Proteomes" id="UP000269505"/>
    </source>
</evidence>
<feature type="domain" description="Phage tail base-plate attachment protein N-terminal barrel" evidence="1">
    <location>
        <begin position="1"/>
        <end position="29"/>
    </location>
</feature>
<dbReference type="Gene3D" id="2.30.300.20">
    <property type="match status" value="1"/>
</dbReference>
<protein>
    <recommendedName>
        <fullName evidence="1">Phage tail base-plate attachment protein N-terminal barrel domain-containing protein</fullName>
    </recommendedName>
</protein>
<dbReference type="EMBL" id="RCVN01000110">
    <property type="protein sequence ID" value="RMI83719.1"/>
    <property type="molecule type" value="Genomic_DNA"/>
</dbReference>
<keyword evidence="3" id="KW-1185">Reference proteome</keyword>
<comment type="caution">
    <text evidence="2">The sequence shown here is derived from an EMBL/GenBank/DDBJ whole genome shotgun (WGS) entry which is preliminary data.</text>
</comment>
<dbReference type="RefSeq" id="WP_142927615.1">
    <property type="nucleotide sequence ID" value="NZ_RCVN01000110.1"/>
</dbReference>
<dbReference type="Pfam" id="PF16792">
    <property type="entry name" value="Caud_bapl16_1st"/>
    <property type="match status" value="1"/>
</dbReference>
<proteinExistence type="predicted"/>
<name>A0AAQ0MDN0_9STAP</name>